<dbReference type="InterPro" id="IPR000357">
    <property type="entry name" value="HEAT"/>
</dbReference>
<dbReference type="PROSITE" id="PS50077">
    <property type="entry name" value="HEAT_REPEAT"/>
    <property type="match status" value="1"/>
</dbReference>
<comment type="caution">
    <text evidence="4">The sequence shown here is derived from an EMBL/GenBank/DDBJ whole genome shotgun (WGS) entry which is preliminary data.</text>
</comment>
<dbReference type="AlphaFoldDB" id="A0A815GTU4"/>
<dbReference type="GO" id="GO:0005737">
    <property type="term" value="C:cytoplasm"/>
    <property type="evidence" value="ECO:0007669"/>
    <property type="project" value="TreeGrafter"/>
</dbReference>
<accession>A0A815GTU4</accession>
<dbReference type="EMBL" id="CAJNOJ010000255">
    <property type="protein sequence ID" value="CAF1342955.1"/>
    <property type="molecule type" value="Genomic_DNA"/>
</dbReference>
<dbReference type="PANTHER" id="PTHR10648:SF1">
    <property type="entry name" value="SERINE_THREONINE-PROTEIN PHOSPHATASE 4 REGULATORY SUBUNIT 1"/>
    <property type="match status" value="1"/>
</dbReference>
<keyword evidence="1" id="KW-0677">Repeat</keyword>
<evidence type="ECO:0000313" key="5">
    <source>
        <dbReference type="Proteomes" id="UP000663852"/>
    </source>
</evidence>
<dbReference type="InterPro" id="IPR016024">
    <property type="entry name" value="ARM-type_fold"/>
</dbReference>
<organism evidence="4 5">
    <name type="scientific">Adineta ricciae</name>
    <name type="common">Rotifer</name>
    <dbReference type="NCBI Taxonomy" id="249248"/>
    <lineage>
        <taxon>Eukaryota</taxon>
        <taxon>Metazoa</taxon>
        <taxon>Spiralia</taxon>
        <taxon>Gnathifera</taxon>
        <taxon>Rotifera</taxon>
        <taxon>Eurotatoria</taxon>
        <taxon>Bdelloidea</taxon>
        <taxon>Adinetida</taxon>
        <taxon>Adinetidae</taxon>
        <taxon>Adineta</taxon>
    </lineage>
</organism>
<dbReference type="SUPFAM" id="SSF48371">
    <property type="entry name" value="ARM repeat"/>
    <property type="match status" value="1"/>
</dbReference>
<dbReference type="Proteomes" id="UP000663852">
    <property type="component" value="Unassembled WGS sequence"/>
</dbReference>
<sequence length="783" mass="90385">MSDIVDILDSTSNNDPINLNVDDDSDENSETPFQRLLHLHTSNSNYNDRKNAVKYILDALRLVNDVESLYQILSCTKKLADDIVTQVQIDTLEKFILIIEYLISNVENADLLIKEYLFQSIIQTIGHGNNRIRKASQSALIRLFELEQIKADEIENDIIPALCQLEKACDDFKNESILLMTRLTQYVSNDLILKYFVPTIVQQSSSIAFQTRKTCATSIGDLSTVIPPAAVDQYLVPCISNLCSDPFWGVRKSCAEVIHPLAQVCSKESRWNILSPCLIQLLQDQSRWVKTAALRILGYFISTFARTNENDEQINKDESKSNDQIDNLCSNLQENVQLTTNDKFNDFNYWREPLLTDINFDEVIRSSLSQSSTTRKQSLLELSKNYDHDDVNSILPIELLDYYTNLVEQSYSSGVETDIIHQGAHTFPAVVLTLTNKNWNLIRDIHKKFAEDLQWKVRRTLAYSLHAIAELLTVEQVEEDLCPIFESFLRDVDEVKIGILSHLAQFLKVLQISKRQTYLDKLTCLTSVDNQRNWRFRLESANQLFELTPLFSSSDIGDYISPLVFAMAVDRVAEVRHTAIKALSGCYAKFNIENAENQLEVFLDDCHRVFGSSQDWKLRQSYINLCESIYKLHGDTSDQYSLRFLGTLLSLKEDPVVNVRLSLGTFVYQNLVHNDFYNGLSDDWRSQLDECLQMLLVDRDRDIITMKIQIVQYKIIQLRSVINLNLFLLFFVFLFNDISFHFFAKPSNVFFKQLDTFLCFKMRIHLAFVFRQEKFPCNKSNSM</sequence>
<protein>
    <submittedName>
        <fullName evidence="4">Uncharacterized protein</fullName>
    </submittedName>
</protein>
<keyword evidence="3" id="KW-1133">Transmembrane helix</keyword>
<dbReference type="InterPro" id="IPR021133">
    <property type="entry name" value="HEAT_type_2"/>
</dbReference>
<dbReference type="Gene3D" id="1.25.10.10">
    <property type="entry name" value="Leucine-rich Repeat Variant"/>
    <property type="match status" value="2"/>
</dbReference>
<keyword evidence="3" id="KW-0812">Transmembrane</keyword>
<dbReference type="InterPro" id="IPR011989">
    <property type="entry name" value="ARM-like"/>
</dbReference>
<name>A0A815GTU4_ADIRI</name>
<evidence type="ECO:0000256" key="1">
    <source>
        <dbReference type="ARBA" id="ARBA00022737"/>
    </source>
</evidence>
<dbReference type="GO" id="GO:0019888">
    <property type="term" value="F:protein phosphatase regulator activity"/>
    <property type="evidence" value="ECO:0007669"/>
    <property type="project" value="TreeGrafter"/>
</dbReference>
<dbReference type="PANTHER" id="PTHR10648">
    <property type="entry name" value="SERINE/THREONINE-PROTEIN PHOSPHATASE PP2A 65 KDA REGULATORY SUBUNIT"/>
    <property type="match status" value="1"/>
</dbReference>
<dbReference type="InterPro" id="IPR051023">
    <property type="entry name" value="PP2A_Regulatory_Subunit_A"/>
</dbReference>
<feature type="repeat" description="HEAT" evidence="2">
    <location>
        <begin position="235"/>
        <end position="269"/>
    </location>
</feature>
<evidence type="ECO:0000256" key="2">
    <source>
        <dbReference type="PROSITE-ProRule" id="PRU00103"/>
    </source>
</evidence>
<keyword evidence="3" id="KW-0472">Membrane</keyword>
<dbReference type="OrthoDB" id="340346at2759"/>
<dbReference type="Pfam" id="PF02985">
    <property type="entry name" value="HEAT"/>
    <property type="match status" value="1"/>
</dbReference>
<gene>
    <name evidence="4" type="ORF">EDS130_LOCUS32844</name>
</gene>
<reference evidence="4" key="1">
    <citation type="submission" date="2021-02" db="EMBL/GenBank/DDBJ databases">
        <authorList>
            <person name="Nowell W R."/>
        </authorList>
    </citation>
    <scope>NUCLEOTIDE SEQUENCE</scope>
</reference>
<feature type="transmembrane region" description="Helical" evidence="3">
    <location>
        <begin position="724"/>
        <end position="744"/>
    </location>
</feature>
<evidence type="ECO:0000313" key="4">
    <source>
        <dbReference type="EMBL" id="CAF1342955.1"/>
    </source>
</evidence>
<evidence type="ECO:0000256" key="3">
    <source>
        <dbReference type="SAM" id="Phobius"/>
    </source>
</evidence>
<proteinExistence type="predicted"/>